<feature type="compositionally biased region" description="Polar residues" evidence="1">
    <location>
        <begin position="43"/>
        <end position="53"/>
    </location>
</feature>
<dbReference type="EMBL" id="CP045897">
    <property type="protein sequence ID" value="QQP51497.1"/>
    <property type="molecule type" value="Genomic_DNA"/>
</dbReference>
<dbReference type="AlphaFoldDB" id="A0A7T8HK02"/>
<keyword evidence="3" id="KW-1185">Reference proteome</keyword>
<organism evidence="2 3">
    <name type="scientific">Caligus rogercresseyi</name>
    <name type="common">Sea louse</name>
    <dbReference type="NCBI Taxonomy" id="217165"/>
    <lineage>
        <taxon>Eukaryota</taxon>
        <taxon>Metazoa</taxon>
        <taxon>Ecdysozoa</taxon>
        <taxon>Arthropoda</taxon>
        <taxon>Crustacea</taxon>
        <taxon>Multicrustacea</taxon>
        <taxon>Hexanauplia</taxon>
        <taxon>Copepoda</taxon>
        <taxon>Siphonostomatoida</taxon>
        <taxon>Caligidae</taxon>
        <taxon>Caligus</taxon>
    </lineage>
</organism>
<sequence length="53" mass="6071">MPPGIDKPDRRNHRKVGQDAIQQMPPGITKPDRRNHRKVGLDATQQMPQDCIQ</sequence>
<protein>
    <submittedName>
        <fullName evidence="2">Uncharacterized protein</fullName>
    </submittedName>
</protein>
<name>A0A7T8HK02_CALRO</name>
<accession>A0A7T8HK02</accession>
<proteinExistence type="predicted"/>
<reference evidence="3" key="1">
    <citation type="submission" date="2021-01" db="EMBL/GenBank/DDBJ databases">
        <title>Caligus Genome Assembly.</title>
        <authorList>
            <person name="Gallardo-Escarate C."/>
        </authorList>
    </citation>
    <scope>NUCLEOTIDE SEQUENCE [LARGE SCALE GENOMIC DNA]</scope>
</reference>
<dbReference type="Proteomes" id="UP000595437">
    <property type="component" value="Chromosome 8"/>
</dbReference>
<feature type="region of interest" description="Disordered" evidence="1">
    <location>
        <begin position="1"/>
        <end position="53"/>
    </location>
</feature>
<evidence type="ECO:0000256" key="1">
    <source>
        <dbReference type="SAM" id="MobiDB-lite"/>
    </source>
</evidence>
<evidence type="ECO:0000313" key="2">
    <source>
        <dbReference type="EMBL" id="QQP51497.1"/>
    </source>
</evidence>
<evidence type="ECO:0000313" key="3">
    <source>
        <dbReference type="Proteomes" id="UP000595437"/>
    </source>
</evidence>
<gene>
    <name evidence="2" type="ORF">FKW44_012878</name>
</gene>